<dbReference type="AlphaFoldDB" id="A0A0H5Q5L3"/>
<reference evidence="1" key="2">
    <citation type="submission" date="2015-07" db="EMBL/GenBank/DDBJ databases">
        <title>Plasmids, circular viruses and viroids from rat gut.</title>
        <authorList>
            <person name="Jorgensen T.J."/>
            <person name="Hansen M.A."/>
            <person name="Xu Z."/>
            <person name="Tabak M.A."/>
            <person name="Sorensen S.J."/>
            <person name="Hansen L.H."/>
        </authorList>
    </citation>
    <scope>NUCLEOTIDE SEQUENCE</scope>
    <source>
        <plasmid evidence="1">pRGFK1245</plasmid>
    </source>
</reference>
<accession>A0A0H5Q5L3</accession>
<reference evidence="1" key="1">
    <citation type="submission" date="2015-06" db="EMBL/GenBank/DDBJ databases">
        <authorList>
            <person name="Joergensen T."/>
        </authorList>
    </citation>
    <scope>NUCLEOTIDE SEQUENCE</scope>
    <source>
        <plasmid evidence="1">pRGFK1245</plasmid>
    </source>
</reference>
<proteinExistence type="predicted"/>
<dbReference type="EMBL" id="LN853817">
    <property type="protein sequence ID" value="CRY96745.1"/>
    <property type="molecule type" value="Genomic_DNA"/>
</dbReference>
<name>A0A0H5Q5L3_9ZZZZ</name>
<keyword evidence="1" id="KW-0614">Plasmid</keyword>
<evidence type="ECO:0000313" key="1">
    <source>
        <dbReference type="EMBL" id="CRY96745.1"/>
    </source>
</evidence>
<protein>
    <recommendedName>
        <fullName evidence="2">Helix-turn-helix domain-containing protein</fullName>
    </recommendedName>
</protein>
<organism evidence="1">
    <name type="scientific">uncultured prokaryote</name>
    <dbReference type="NCBI Taxonomy" id="198431"/>
    <lineage>
        <taxon>unclassified sequences</taxon>
        <taxon>environmental samples</taxon>
    </lineage>
</organism>
<geneLocation type="plasmid" evidence="1">
    <name>pRGFK1245</name>
</geneLocation>
<evidence type="ECO:0008006" key="2">
    <source>
        <dbReference type="Google" id="ProtNLM"/>
    </source>
</evidence>
<sequence>MNQTGKIAVNETTKNTIIKTHTHTPLKAVYFDFHTKRKDKPIMPVFRVEKVKDYTIMPNTHLRNRQLSLRARGFLCQMLSLPPEWNFTLQGLAYINKEGLDAITTIIHELEQAGYITRNTIRDEKGLLRKMEYTIYSSPKSNGNCSNNPIVGNHIPDNPTLEFPTQRNPTQ</sequence>